<evidence type="ECO:0000313" key="2">
    <source>
        <dbReference type="Proteomes" id="UP001497525"/>
    </source>
</evidence>
<protein>
    <submittedName>
        <fullName evidence="1">Uncharacterized protein</fullName>
    </submittedName>
</protein>
<dbReference type="EMBL" id="CAXLJL010000245">
    <property type="protein sequence ID" value="CAL5135110.1"/>
    <property type="molecule type" value="Genomic_DNA"/>
</dbReference>
<organism evidence="1 2">
    <name type="scientific">Calicophoron daubneyi</name>
    <name type="common">Rumen fluke</name>
    <name type="synonym">Paramphistomum daubneyi</name>
    <dbReference type="NCBI Taxonomy" id="300641"/>
    <lineage>
        <taxon>Eukaryota</taxon>
        <taxon>Metazoa</taxon>
        <taxon>Spiralia</taxon>
        <taxon>Lophotrochozoa</taxon>
        <taxon>Platyhelminthes</taxon>
        <taxon>Trematoda</taxon>
        <taxon>Digenea</taxon>
        <taxon>Plagiorchiida</taxon>
        <taxon>Pronocephalata</taxon>
        <taxon>Paramphistomoidea</taxon>
        <taxon>Paramphistomidae</taxon>
        <taxon>Calicophoron</taxon>
    </lineage>
</organism>
<sequence>MIPSGSLLFVYVLQLGGNMRSRAFWKIPWHILMCTDTVHTSGLLQIRLIYSAAGVIGAKDTHQALKNARKIKPNRRRLLLTAAGLLEFDKLGTNGNRIISPKTAVSSGK</sequence>
<proteinExistence type="predicted"/>
<gene>
    <name evidence="1" type="ORF">CDAUBV1_LOCUS9169</name>
</gene>
<reference evidence="1" key="1">
    <citation type="submission" date="2024-06" db="EMBL/GenBank/DDBJ databases">
        <authorList>
            <person name="Liu X."/>
            <person name="Lenzi L."/>
            <person name="Haldenby T S."/>
            <person name="Uol C."/>
        </authorList>
    </citation>
    <scope>NUCLEOTIDE SEQUENCE</scope>
</reference>
<dbReference type="Proteomes" id="UP001497525">
    <property type="component" value="Unassembled WGS sequence"/>
</dbReference>
<dbReference type="AlphaFoldDB" id="A0AAV2TD81"/>
<name>A0AAV2TD81_CALDB</name>
<evidence type="ECO:0000313" key="1">
    <source>
        <dbReference type="EMBL" id="CAL5135110.1"/>
    </source>
</evidence>
<accession>A0AAV2TD81</accession>
<comment type="caution">
    <text evidence="1">The sequence shown here is derived from an EMBL/GenBank/DDBJ whole genome shotgun (WGS) entry which is preliminary data.</text>
</comment>